<feature type="region of interest" description="Disordered" evidence="1">
    <location>
        <begin position="1"/>
        <end position="26"/>
    </location>
</feature>
<dbReference type="AlphaFoldDB" id="A0AAE1KHZ7"/>
<evidence type="ECO:0000256" key="1">
    <source>
        <dbReference type="SAM" id="MobiDB-lite"/>
    </source>
</evidence>
<reference evidence="2" key="1">
    <citation type="submission" date="2023-10" db="EMBL/GenBank/DDBJ databases">
        <title>Chromosome-level genome of the transformable northern wattle, Acacia crassicarpa.</title>
        <authorList>
            <person name="Massaro I."/>
            <person name="Sinha N.R."/>
            <person name="Poethig S."/>
            <person name="Leichty A.R."/>
        </authorList>
    </citation>
    <scope>NUCLEOTIDE SEQUENCE</scope>
    <source>
        <strain evidence="2">Acra3RX</strain>
        <tissue evidence="2">Leaf</tissue>
    </source>
</reference>
<comment type="caution">
    <text evidence="2">The sequence shown here is derived from an EMBL/GenBank/DDBJ whole genome shotgun (WGS) entry which is preliminary data.</text>
</comment>
<proteinExistence type="predicted"/>
<accession>A0AAE1KHZ7</accession>
<name>A0AAE1KHZ7_9FABA</name>
<dbReference type="EMBL" id="JAWXYG010000004">
    <property type="protein sequence ID" value="KAK4275599.1"/>
    <property type="molecule type" value="Genomic_DNA"/>
</dbReference>
<keyword evidence="3" id="KW-1185">Reference proteome</keyword>
<organism evidence="2 3">
    <name type="scientific">Acacia crassicarpa</name>
    <name type="common">northern wattle</name>
    <dbReference type="NCBI Taxonomy" id="499986"/>
    <lineage>
        <taxon>Eukaryota</taxon>
        <taxon>Viridiplantae</taxon>
        <taxon>Streptophyta</taxon>
        <taxon>Embryophyta</taxon>
        <taxon>Tracheophyta</taxon>
        <taxon>Spermatophyta</taxon>
        <taxon>Magnoliopsida</taxon>
        <taxon>eudicotyledons</taxon>
        <taxon>Gunneridae</taxon>
        <taxon>Pentapetalae</taxon>
        <taxon>rosids</taxon>
        <taxon>fabids</taxon>
        <taxon>Fabales</taxon>
        <taxon>Fabaceae</taxon>
        <taxon>Caesalpinioideae</taxon>
        <taxon>mimosoid clade</taxon>
        <taxon>Acacieae</taxon>
        <taxon>Acacia</taxon>
    </lineage>
</organism>
<feature type="region of interest" description="Disordered" evidence="1">
    <location>
        <begin position="76"/>
        <end position="129"/>
    </location>
</feature>
<evidence type="ECO:0000313" key="2">
    <source>
        <dbReference type="EMBL" id="KAK4275599.1"/>
    </source>
</evidence>
<gene>
    <name evidence="2" type="ORF">QN277_018649</name>
</gene>
<sequence length="189" mass="19940">MGVKSKVQYRPKEPKAVDPAGAQDGEVCANGLSNPLEQLRQNECGDGLSKPLAQLGPVGHELQRDEQMLGESHLNGIGVTSDAAGPSLLPNPTNNSHPGQCMAPSQANEGKSNANNGNHLGPKKSIGKNKFKGDRIHSIVQGNINRENIVCADYLTKEGHSAPVDANVNLIPAIPEGCHEMVSKDQLAC</sequence>
<dbReference type="Proteomes" id="UP001293593">
    <property type="component" value="Unassembled WGS sequence"/>
</dbReference>
<evidence type="ECO:0000313" key="3">
    <source>
        <dbReference type="Proteomes" id="UP001293593"/>
    </source>
</evidence>
<feature type="compositionally biased region" description="Polar residues" evidence="1">
    <location>
        <begin position="90"/>
        <end position="118"/>
    </location>
</feature>
<protein>
    <submittedName>
        <fullName evidence="2">Uncharacterized protein</fullName>
    </submittedName>
</protein>